<dbReference type="Proteomes" id="UP000607645">
    <property type="component" value="Unassembled WGS sequence"/>
</dbReference>
<protein>
    <submittedName>
        <fullName evidence="2">Uncharacterized protein</fullName>
    </submittedName>
</protein>
<keyword evidence="3" id="KW-1185">Reference proteome</keyword>
<reference evidence="2" key="1">
    <citation type="submission" date="2020-08" db="EMBL/GenBank/DDBJ databases">
        <title>Genome public.</title>
        <authorList>
            <person name="Liu C."/>
            <person name="Sun Q."/>
        </authorList>
    </citation>
    <scope>NUCLEOTIDE SEQUENCE</scope>
    <source>
        <strain evidence="2">NSJ-52</strain>
    </source>
</reference>
<dbReference type="Pfam" id="PF20122">
    <property type="entry name" value="DUF6512"/>
    <property type="match status" value="1"/>
</dbReference>
<evidence type="ECO:0000313" key="2">
    <source>
        <dbReference type="EMBL" id="MBC5738323.1"/>
    </source>
</evidence>
<dbReference type="RefSeq" id="WP_186920118.1">
    <property type="nucleotide sequence ID" value="NZ_JACOPQ010000014.1"/>
</dbReference>
<proteinExistence type="predicted"/>
<organism evidence="2 3">
    <name type="scientific">Lawsonibacter faecis</name>
    <dbReference type="NCBI Taxonomy" id="2763052"/>
    <lineage>
        <taxon>Bacteria</taxon>
        <taxon>Bacillati</taxon>
        <taxon>Bacillota</taxon>
        <taxon>Clostridia</taxon>
        <taxon>Eubacteriales</taxon>
        <taxon>Oscillospiraceae</taxon>
        <taxon>Lawsonibacter</taxon>
    </lineage>
</organism>
<feature type="transmembrane region" description="Helical" evidence="1">
    <location>
        <begin position="105"/>
        <end position="122"/>
    </location>
</feature>
<evidence type="ECO:0000313" key="3">
    <source>
        <dbReference type="Proteomes" id="UP000607645"/>
    </source>
</evidence>
<feature type="transmembrane region" description="Helical" evidence="1">
    <location>
        <begin position="134"/>
        <end position="151"/>
    </location>
</feature>
<keyword evidence="1" id="KW-1133">Transmembrane helix</keyword>
<gene>
    <name evidence="2" type="ORF">H8S62_15030</name>
</gene>
<comment type="caution">
    <text evidence="2">The sequence shown here is derived from an EMBL/GenBank/DDBJ whole genome shotgun (WGS) entry which is preliminary data.</text>
</comment>
<evidence type="ECO:0000256" key="1">
    <source>
        <dbReference type="SAM" id="Phobius"/>
    </source>
</evidence>
<feature type="transmembrane region" description="Helical" evidence="1">
    <location>
        <begin position="74"/>
        <end position="93"/>
    </location>
</feature>
<accession>A0A8J6JLP7</accession>
<name>A0A8J6JLP7_9FIRM</name>
<keyword evidence="1" id="KW-0812">Transmembrane</keyword>
<sequence>MPRLSKNTLIAFVAATLAGACLHFVYALAPNFVTAVFSPVNESLWEHVKIIFWPFLATALLLTRRGEKGCRGPWLLSLLMICAVMLGVGYVYHVKAMGESLVFDVVLYVLLMAAGFLLALMLDRPAVRKRTDLLTLMVLALGVGLVLFAFLPPDNILFTDLSGVNTWARIPC</sequence>
<dbReference type="AlphaFoldDB" id="A0A8J6JLP7"/>
<dbReference type="InterPro" id="IPR045407">
    <property type="entry name" value="DUF6512"/>
</dbReference>
<keyword evidence="1" id="KW-0472">Membrane</keyword>
<dbReference type="EMBL" id="JACOPQ010000014">
    <property type="protein sequence ID" value="MBC5738323.1"/>
    <property type="molecule type" value="Genomic_DNA"/>
</dbReference>
<dbReference type="PROSITE" id="PS51257">
    <property type="entry name" value="PROKAR_LIPOPROTEIN"/>
    <property type="match status" value="1"/>
</dbReference>
<feature type="transmembrane region" description="Helical" evidence="1">
    <location>
        <begin position="43"/>
        <end position="62"/>
    </location>
</feature>